<sequence length="197" mass="21550">MGPSSDSGLRRHYMLPTLSSAAKEKQRAAHANKLPCRDQSRNATSPKPERARKASPDLPSSPPLPVEVSEFLLSSPISSSQQNAREIVSSPPHAPLVSALPSSPLPHLISAPHSPPPPWLSAPIKPATSWKRRKRNGAGRAQAREPARQTRGAVWRGDRSPVRLGRRWYGKDGRAEERVKRVGDEMAKRLATGYESS</sequence>
<dbReference type="RefSeq" id="XP_003838066.1">
    <property type="nucleotide sequence ID" value="XM_003838018.1"/>
</dbReference>
<evidence type="ECO:0000313" key="3">
    <source>
        <dbReference type="Proteomes" id="UP000002668"/>
    </source>
</evidence>
<feature type="region of interest" description="Disordered" evidence="1">
    <location>
        <begin position="1"/>
        <end position="158"/>
    </location>
</feature>
<organism evidence="3">
    <name type="scientific">Leptosphaeria maculans (strain JN3 / isolate v23.1.3 / race Av1-4-5-6-7-8)</name>
    <name type="common">Blackleg fungus</name>
    <name type="synonym">Phoma lingam</name>
    <dbReference type="NCBI Taxonomy" id="985895"/>
    <lineage>
        <taxon>Eukaryota</taxon>
        <taxon>Fungi</taxon>
        <taxon>Dikarya</taxon>
        <taxon>Ascomycota</taxon>
        <taxon>Pezizomycotina</taxon>
        <taxon>Dothideomycetes</taxon>
        <taxon>Pleosporomycetidae</taxon>
        <taxon>Pleosporales</taxon>
        <taxon>Pleosporineae</taxon>
        <taxon>Leptosphaeriaceae</taxon>
        <taxon>Plenodomus</taxon>
        <taxon>Plenodomus lingam/Leptosphaeria maculans species complex</taxon>
    </lineage>
</organism>
<proteinExistence type="predicted"/>
<feature type="compositionally biased region" description="Low complexity" evidence="1">
    <location>
        <begin position="89"/>
        <end position="112"/>
    </location>
</feature>
<dbReference type="EMBL" id="FP929124">
    <property type="protein sequence ID" value="CBX90034.1"/>
    <property type="molecule type" value="Genomic_DNA"/>
</dbReference>
<accession>E4ZT92</accession>
<evidence type="ECO:0000256" key="1">
    <source>
        <dbReference type="SAM" id="MobiDB-lite"/>
    </source>
</evidence>
<dbReference type="HOGENOM" id="CLU_1384385_0_0_1"/>
<protein>
    <submittedName>
        <fullName evidence="2">Predicted protein</fullName>
    </submittedName>
</protein>
<dbReference type="Proteomes" id="UP000002668">
    <property type="component" value="Genome"/>
</dbReference>
<reference evidence="3" key="1">
    <citation type="journal article" date="2011" name="Nat. Commun.">
        <title>Effector diversification within compartments of the Leptosphaeria maculans genome affected by Repeat-Induced Point mutations.</title>
        <authorList>
            <person name="Rouxel T."/>
            <person name="Grandaubert J."/>
            <person name="Hane J.K."/>
            <person name="Hoede C."/>
            <person name="van de Wouw A.P."/>
            <person name="Couloux A."/>
            <person name="Dominguez V."/>
            <person name="Anthouard V."/>
            <person name="Bally P."/>
            <person name="Bourras S."/>
            <person name="Cozijnsen A.J."/>
            <person name="Ciuffetti L.M."/>
            <person name="Degrave A."/>
            <person name="Dilmaghani A."/>
            <person name="Duret L."/>
            <person name="Fudal I."/>
            <person name="Goodwin S.B."/>
            <person name="Gout L."/>
            <person name="Glaser N."/>
            <person name="Linglin J."/>
            <person name="Kema G.H.J."/>
            <person name="Lapalu N."/>
            <person name="Lawrence C.B."/>
            <person name="May K."/>
            <person name="Meyer M."/>
            <person name="Ollivier B."/>
            <person name="Poulain J."/>
            <person name="Schoch C.L."/>
            <person name="Simon A."/>
            <person name="Spatafora J.W."/>
            <person name="Stachowiak A."/>
            <person name="Turgeon B.G."/>
            <person name="Tyler B.M."/>
            <person name="Vincent D."/>
            <person name="Weissenbach J."/>
            <person name="Amselem J."/>
            <person name="Quesneville H."/>
            <person name="Oliver R.P."/>
            <person name="Wincker P."/>
            <person name="Balesdent M.-H."/>
            <person name="Howlett B.J."/>
        </authorList>
    </citation>
    <scope>NUCLEOTIDE SEQUENCE [LARGE SCALE GENOMIC DNA]</scope>
    <source>
        <strain evidence="3">JN3 / isolate v23.1.3 / race Av1-4-5-6-7-8</strain>
    </source>
</reference>
<dbReference type="VEuPathDB" id="FungiDB:LEMA_P119210.1"/>
<gene>
    <name evidence="2" type="ORF">LEMA_P119210.1</name>
</gene>
<dbReference type="AlphaFoldDB" id="E4ZT92"/>
<evidence type="ECO:0000313" key="2">
    <source>
        <dbReference type="EMBL" id="CBX90034.1"/>
    </source>
</evidence>
<name>E4ZT92_LEPMJ</name>
<keyword evidence="3" id="KW-1185">Reference proteome</keyword>
<dbReference type="InParanoid" id="E4ZT92"/>
<feature type="compositionally biased region" description="Low complexity" evidence="1">
    <location>
        <begin position="66"/>
        <end position="80"/>
    </location>
</feature>
<dbReference type="GeneID" id="13291194"/>